<keyword evidence="2" id="KW-0472">Membrane</keyword>
<dbReference type="GO" id="GO:0016020">
    <property type="term" value="C:membrane"/>
    <property type="evidence" value="ECO:0007669"/>
    <property type="project" value="UniProtKB-SubCell"/>
</dbReference>
<accession>A0A1V4IR28</accession>
<evidence type="ECO:0000256" key="2">
    <source>
        <dbReference type="ARBA" id="ARBA00023136"/>
    </source>
</evidence>
<sequence length="737" mass="81559">MRIKRCIAASLLVGSMCLSSSITVYGQNVLSTKTLPNEITSNFPLTTVDGQKVQIPKKNFNLKKENSNVKSFSADGFSNTKKVAEEKASALININRDTSVQYALIDNGKIVLSGNAGVYSKENNTLLTADNMYGIGSVSKMFTTTAVMKLVDEGKVNLDTPVTHYINDFTMADKRYKKITVRMLLNHSSGLMGTCMTNIILFGDNDTYVHDTLLKQLKTQRLKADPGEYSVYCNDGFTLAEILVERVTGTSFTDYIAKNITNPLKMEDTKTPVSEFDRTRLAKTYYSGIPNALPAENANFIGAGGIYSSAEDLCTFGTTFTNNSNEILSKNSIKAMQNKEYLRGIWPKDAESESGYGLGWDTVNTYPFNQYNIKALSKAGDTYLYHSNLTVLPDQNMAVAVVSSGGDSTTDELMANKVLLAALKEKGIISKIKPDKTFSAPKKVKVPVKIKKYEGSYISVYGFINVKIKKTGTLNITNYQMPNYGKQTLVYTKKGVFVSKDGKSRIKFVNEKNGKTYLEETDYINVPSLGQVVSDEYFAQKEKINKLKKSVANAWAKRDGKNYYMLNEKYSSAQYMRMCPYARVGFTKGLEGYLGGDKIVNDNSAIAILDGPGQMSRDQSDYDFYKKDNVEYLSTNSGIYIEENAIGNLPTDSKFTCNIGEDGYAKWYKIGKEVANKEVTIALPDKAAFVVYNSDKTLVEDSLITGSNTVVLPKDGMIVFLGSPKANFTVQYNTASK</sequence>
<dbReference type="EC" id="3.4.-.-" evidence="5"/>
<comment type="caution">
    <text evidence="5">The sequence shown here is derived from an EMBL/GenBank/DDBJ whole genome shotgun (WGS) entry which is preliminary data.</text>
</comment>
<gene>
    <name evidence="5" type="primary">ampH_2</name>
    <name evidence="5" type="ORF">CLORY_18530</name>
</gene>
<comment type="subcellular location">
    <subcellularLocation>
        <location evidence="1">Membrane</location>
    </subcellularLocation>
</comment>
<dbReference type="Gene3D" id="3.40.710.10">
    <property type="entry name" value="DD-peptidase/beta-lactamase superfamily"/>
    <property type="match status" value="1"/>
</dbReference>
<dbReference type="InterPro" id="IPR012338">
    <property type="entry name" value="Beta-lactam/transpept-like"/>
</dbReference>
<keyword evidence="5" id="KW-0121">Carboxypeptidase</keyword>
<dbReference type="PANTHER" id="PTHR46825">
    <property type="entry name" value="D-ALANYL-D-ALANINE-CARBOXYPEPTIDASE/ENDOPEPTIDASE AMPH"/>
    <property type="match status" value="1"/>
</dbReference>
<dbReference type="SUPFAM" id="SSF56601">
    <property type="entry name" value="beta-lactamase/transpeptidase-like"/>
    <property type="match status" value="1"/>
</dbReference>
<evidence type="ECO:0000313" key="5">
    <source>
        <dbReference type="EMBL" id="OPJ62245.1"/>
    </source>
</evidence>
<reference evidence="5 6" key="1">
    <citation type="submission" date="2017-03" db="EMBL/GenBank/DDBJ databases">
        <title>Genome sequence of Clostridium oryzae DSM 28571.</title>
        <authorList>
            <person name="Poehlein A."/>
            <person name="Daniel R."/>
        </authorList>
    </citation>
    <scope>NUCLEOTIDE SEQUENCE [LARGE SCALE GENOMIC DNA]</scope>
    <source>
        <strain evidence="5 6">DSM 28571</strain>
    </source>
</reference>
<proteinExistence type="predicted"/>
<dbReference type="OrthoDB" id="9797709at2"/>
<dbReference type="STRING" id="1450648.CLORY_18530"/>
<evidence type="ECO:0000256" key="3">
    <source>
        <dbReference type="SAM" id="SignalP"/>
    </source>
</evidence>
<dbReference type="Proteomes" id="UP000190080">
    <property type="component" value="Unassembled WGS sequence"/>
</dbReference>
<keyword evidence="5" id="KW-0378">Hydrolase</keyword>
<dbReference type="EMBL" id="MZGV01000016">
    <property type="protein sequence ID" value="OPJ62245.1"/>
    <property type="molecule type" value="Genomic_DNA"/>
</dbReference>
<evidence type="ECO:0000313" key="6">
    <source>
        <dbReference type="Proteomes" id="UP000190080"/>
    </source>
</evidence>
<dbReference type="PANTHER" id="PTHR46825:SF11">
    <property type="entry name" value="PENICILLIN-BINDING PROTEIN 4"/>
    <property type="match status" value="1"/>
</dbReference>
<keyword evidence="5" id="KW-0645">Protease</keyword>
<organism evidence="5 6">
    <name type="scientific">Clostridium oryzae</name>
    <dbReference type="NCBI Taxonomy" id="1450648"/>
    <lineage>
        <taxon>Bacteria</taxon>
        <taxon>Bacillati</taxon>
        <taxon>Bacillota</taxon>
        <taxon>Clostridia</taxon>
        <taxon>Eubacteriales</taxon>
        <taxon>Clostridiaceae</taxon>
        <taxon>Clostridium</taxon>
    </lineage>
</organism>
<evidence type="ECO:0000259" key="4">
    <source>
        <dbReference type="Pfam" id="PF00144"/>
    </source>
</evidence>
<dbReference type="GO" id="GO:0004180">
    <property type="term" value="F:carboxypeptidase activity"/>
    <property type="evidence" value="ECO:0007669"/>
    <property type="project" value="UniProtKB-KW"/>
</dbReference>
<evidence type="ECO:0000256" key="1">
    <source>
        <dbReference type="ARBA" id="ARBA00004370"/>
    </source>
</evidence>
<dbReference type="InterPro" id="IPR050491">
    <property type="entry name" value="AmpC-like"/>
</dbReference>
<dbReference type="InterPro" id="IPR001466">
    <property type="entry name" value="Beta-lactam-related"/>
</dbReference>
<protein>
    <submittedName>
        <fullName evidence="5">D-alanyl-D-alanine-carboxypeptidase/endopeptidase AmpH</fullName>
        <ecNumber evidence="5">3.4.-.-</ecNumber>
    </submittedName>
</protein>
<feature type="signal peptide" evidence="3">
    <location>
        <begin position="1"/>
        <end position="26"/>
    </location>
</feature>
<keyword evidence="3" id="KW-0732">Signal</keyword>
<feature type="chain" id="PRO_5012460514" evidence="3">
    <location>
        <begin position="27"/>
        <end position="737"/>
    </location>
</feature>
<dbReference type="RefSeq" id="WP_079423568.1">
    <property type="nucleotide sequence ID" value="NZ_MZGV01000016.1"/>
</dbReference>
<name>A0A1V4IR28_9CLOT</name>
<dbReference type="AlphaFoldDB" id="A0A1V4IR28"/>
<dbReference type="Pfam" id="PF00144">
    <property type="entry name" value="Beta-lactamase"/>
    <property type="match status" value="1"/>
</dbReference>
<feature type="domain" description="Beta-lactamase-related" evidence="4">
    <location>
        <begin position="99"/>
        <end position="422"/>
    </location>
</feature>
<keyword evidence="6" id="KW-1185">Reference proteome</keyword>